<feature type="signal peptide" evidence="1">
    <location>
        <begin position="1"/>
        <end position="24"/>
    </location>
</feature>
<keyword evidence="1" id="KW-0732">Signal</keyword>
<dbReference type="RefSeq" id="WP_236665022.1">
    <property type="nucleotide sequence ID" value="NZ_JAERQG010000004.1"/>
</dbReference>
<dbReference type="PROSITE" id="PS51257">
    <property type="entry name" value="PROKAR_LIPOPROTEIN"/>
    <property type="match status" value="1"/>
</dbReference>
<protein>
    <submittedName>
        <fullName evidence="2">Uncharacterized protein</fullName>
    </submittedName>
</protein>
<dbReference type="AlphaFoldDB" id="A0A937ACU6"/>
<sequence>MLKMNLFKQLCLIVLVSLFTACHEQELPTKERTEDFILLQNDAHFEGLVSSLKGNTNQRTATNYLNAVDLSRAITWYDSATAATFYSANLVTDVPSIKTSFLLSENEAGEVNGLIIEYILDVDWYNSLDEFPGWNAYNGQLKIRSMEGAVLYSTEIENGATKKLSNQRLSSYTCVTYNTVVGQTCAGPGGQEVCYPVYEMVTECFPTGSEGGGGTINMADHAWQTLPKRAILEVDYVLDPPGTLPKVCGDGMVSDGNGECVPKPDPCDTGNNILDSEEIQSDLLKIWSGSNANNGDIPMDERLEQGGWIIEINGGYDVVFFPPTFLRDPCGMSPPSNWKDLIPDNIVGYVHSHPFYIGENTMGPCGTGGETSYKGGPSRPDYVFLTELMNHLSNFSIKGYVIDGNKIYSYDYRYSIGIVKYNRCGY</sequence>
<gene>
    <name evidence="2" type="ORF">JKP34_15220</name>
</gene>
<organism evidence="2 3">
    <name type="scientific">Marivirga atlantica</name>
    <dbReference type="NCBI Taxonomy" id="1548457"/>
    <lineage>
        <taxon>Bacteria</taxon>
        <taxon>Pseudomonadati</taxon>
        <taxon>Bacteroidota</taxon>
        <taxon>Cytophagia</taxon>
        <taxon>Cytophagales</taxon>
        <taxon>Marivirgaceae</taxon>
        <taxon>Marivirga</taxon>
    </lineage>
</organism>
<comment type="caution">
    <text evidence="2">The sequence shown here is derived from an EMBL/GenBank/DDBJ whole genome shotgun (WGS) entry which is preliminary data.</text>
</comment>
<keyword evidence="3" id="KW-1185">Reference proteome</keyword>
<dbReference type="EMBL" id="JAERQG010000004">
    <property type="protein sequence ID" value="MBL0766616.1"/>
    <property type="molecule type" value="Genomic_DNA"/>
</dbReference>
<reference evidence="2" key="1">
    <citation type="submission" date="2021-01" db="EMBL/GenBank/DDBJ databases">
        <title>Marivirga sp. nov., isolated from intertidal surface sediments.</title>
        <authorList>
            <person name="Zhang M."/>
        </authorList>
    </citation>
    <scope>NUCLEOTIDE SEQUENCE</scope>
    <source>
        <strain evidence="2">SM1354</strain>
    </source>
</reference>
<evidence type="ECO:0000256" key="1">
    <source>
        <dbReference type="SAM" id="SignalP"/>
    </source>
</evidence>
<feature type="chain" id="PRO_5037274556" evidence="1">
    <location>
        <begin position="25"/>
        <end position="426"/>
    </location>
</feature>
<evidence type="ECO:0000313" key="3">
    <source>
        <dbReference type="Proteomes" id="UP000642920"/>
    </source>
</evidence>
<dbReference type="Proteomes" id="UP000642920">
    <property type="component" value="Unassembled WGS sequence"/>
</dbReference>
<name>A0A937ACU6_9BACT</name>
<proteinExistence type="predicted"/>
<evidence type="ECO:0000313" key="2">
    <source>
        <dbReference type="EMBL" id="MBL0766616.1"/>
    </source>
</evidence>
<accession>A0A937ACU6</accession>